<dbReference type="EMBL" id="FRCJ01000002">
    <property type="protein sequence ID" value="SHM10754.1"/>
    <property type="molecule type" value="Genomic_DNA"/>
</dbReference>
<evidence type="ECO:0000313" key="1">
    <source>
        <dbReference type="EMBL" id="SHM10754.1"/>
    </source>
</evidence>
<evidence type="ECO:0000313" key="2">
    <source>
        <dbReference type="Proteomes" id="UP000184280"/>
    </source>
</evidence>
<reference evidence="1 2" key="1">
    <citation type="submission" date="2016-11" db="EMBL/GenBank/DDBJ databases">
        <authorList>
            <person name="Jaros S."/>
            <person name="Januszkiewicz K."/>
            <person name="Wedrychowicz H."/>
        </authorList>
    </citation>
    <scope>NUCLEOTIDE SEQUENCE [LARGE SCALE GENOMIC DNA]</scope>
    <source>
        <strain evidence="1 2">BPI-34</strain>
    </source>
</reference>
<proteinExistence type="predicted"/>
<dbReference type="RefSeq" id="WP_073043864.1">
    <property type="nucleotide sequence ID" value="NZ_FOLF01000003.1"/>
</dbReference>
<accession>A0A1M7G308</accession>
<dbReference type="Proteomes" id="UP000184280">
    <property type="component" value="Unassembled WGS sequence"/>
</dbReference>
<organism evidence="1 2">
    <name type="scientific">Xylanibacter ruminicola</name>
    <name type="common">Prevotella ruminicola</name>
    <dbReference type="NCBI Taxonomy" id="839"/>
    <lineage>
        <taxon>Bacteria</taxon>
        <taxon>Pseudomonadati</taxon>
        <taxon>Bacteroidota</taxon>
        <taxon>Bacteroidia</taxon>
        <taxon>Bacteroidales</taxon>
        <taxon>Prevotellaceae</taxon>
        <taxon>Xylanibacter</taxon>
    </lineage>
</organism>
<gene>
    <name evidence="1" type="ORF">SAMN04488494_1340</name>
</gene>
<name>A0A1M7G308_XYLRU</name>
<protein>
    <submittedName>
        <fullName evidence="1">Uncharacterized protein</fullName>
    </submittedName>
</protein>
<sequence length="76" mass="8531">MEQIVNAYHIKVNKCCASCKHKESQNDGTRQCTKTGQIVEKKSVCPEWEMNDGLRNAGLQKGAVVRLKGTQEIVIR</sequence>
<dbReference type="AlphaFoldDB" id="A0A1M7G308"/>
<dbReference type="OrthoDB" id="1075883at2"/>